<dbReference type="SUPFAM" id="SSF53474">
    <property type="entry name" value="alpha/beta-Hydrolases"/>
    <property type="match status" value="1"/>
</dbReference>
<dbReference type="Gene3D" id="3.40.50.1820">
    <property type="entry name" value="alpha/beta hydrolase"/>
    <property type="match status" value="1"/>
</dbReference>
<reference evidence="2 3" key="1">
    <citation type="submission" date="2019-02" db="EMBL/GenBank/DDBJ databases">
        <title>Genome sequencing of the rare red list fungi Bondarzewia mesenterica.</title>
        <authorList>
            <person name="Buettner E."/>
            <person name="Kellner H."/>
        </authorList>
    </citation>
    <scope>NUCLEOTIDE SEQUENCE [LARGE SCALE GENOMIC DNA]</scope>
    <source>
        <strain evidence="2 3">DSM 108281</strain>
    </source>
</reference>
<gene>
    <name evidence="2" type="ORF">EW146_g5487</name>
</gene>
<comment type="caution">
    <text evidence="2">The sequence shown here is derived from an EMBL/GenBank/DDBJ whole genome shotgun (WGS) entry which is preliminary data.</text>
</comment>
<dbReference type="OrthoDB" id="408373at2759"/>
<protein>
    <recommendedName>
        <fullName evidence="1">AB hydrolase-1 domain-containing protein</fullName>
    </recommendedName>
</protein>
<dbReference type="Pfam" id="PF00561">
    <property type="entry name" value="Abhydrolase_1"/>
    <property type="match status" value="1"/>
</dbReference>
<dbReference type="InterPro" id="IPR000073">
    <property type="entry name" value="AB_hydrolase_1"/>
</dbReference>
<dbReference type="Proteomes" id="UP000310158">
    <property type="component" value="Unassembled WGS sequence"/>
</dbReference>
<accession>A0A4S4LTG3</accession>
<evidence type="ECO:0000313" key="2">
    <source>
        <dbReference type="EMBL" id="THH14921.1"/>
    </source>
</evidence>
<dbReference type="InterPro" id="IPR050266">
    <property type="entry name" value="AB_hydrolase_sf"/>
</dbReference>
<dbReference type="EMBL" id="SGPL01000241">
    <property type="protein sequence ID" value="THH14921.1"/>
    <property type="molecule type" value="Genomic_DNA"/>
</dbReference>
<evidence type="ECO:0000259" key="1">
    <source>
        <dbReference type="Pfam" id="PF00561"/>
    </source>
</evidence>
<sequence>MHARFCSVESLASKLTESSSEEEKTRGCAGFRHRRLIHFRSKPWTGCTTRSPSSYTPLSFEYTAPNFPTPVMTTTPSSPNPGRLIPSKDGTLIYADAVGDPSKPCAVFLHGTALSAAVFNDLFADSDLLKNLYLVRYDLRGHGRSGKPETEAGYRSELFAQDFDAVASAFGVRKPVLVGWWESWKYGLPMLFSLVFQTLMALMSGTVACDISAHLPSDTLAGVVYLAGLPFIGPIMGRIGTPTIAGFRPGLVTTDDVDLSTSTTVGFVNSLFVNPDAVPFELKCAWMGTAVLQSPRVRKFVLSRAQDPTKLFELGSHGLPLLIMSGTCDSQIKGDVLAEEMKQHFKNVDVNMIEGGNHALFYDYPEEVVRSIISFVLKANGK</sequence>
<name>A0A4S4LTG3_9AGAM</name>
<feature type="domain" description="AB hydrolase-1" evidence="1">
    <location>
        <begin position="107"/>
        <end position="180"/>
    </location>
</feature>
<proteinExistence type="predicted"/>
<dbReference type="InterPro" id="IPR029058">
    <property type="entry name" value="AB_hydrolase_fold"/>
</dbReference>
<keyword evidence="3" id="KW-1185">Reference proteome</keyword>
<dbReference type="AlphaFoldDB" id="A0A4S4LTG3"/>
<organism evidence="2 3">
    <name type="scientific">Bondarzewia mesenterica</name>
    <dbReference type="NCBI Taxonomy" id="1095465"/>
    <lineage>
        <taxon>Eukaryota</taxon>
        <taxon>Fungi</taxon>
        <taxon>Dikarya</taxon>
        <taxon>Basidiomycota</taxon>
        <taxon>Agaricomycotina</taxon>
        <taxon>Agaricomycetes</taxon>
        <taxon>Russulales</taxon>
        <taxon>Bondarzewiaceae</taxon>
        <taxon>Bondarzewia</taxon>
    </lineage>
</organism>
<evidence type="ECO:0000313" key="3">
    <source>
        <dbReference type="Proteomes" id="UP000310158"/>
    </source>
</evidence>
<dbReference type="GO" id="GO:0016020">
    <property type="term" value="C:membrane"/>
    <property type="evidence" value="ECO:0007669"/>
    <property type="project" value="TreeGrafter"/>
</dbReference>
<dbReference type="PANTHER" id="PTHR43798">
    <property type="entry name" value="MONOACYLGLYCEROL LIPASE"/>
    <property type="match status" value="1"/>
</dbReference>
<dbReference type="PANTHER" id="PTHR43798:SF33">
    <property type="entry name" value="HYDROLASE, PUTATIVE (AFU_ORTHOLOGUE AFUA_2G14860)-RELATED"/>
    <property type="match status" value="1"/>
</dbReference>